<dbReference type="InterPro" id="IPR028081">
    <property type="entry name" value="Leu-bd"/>
</dbReference>
<comment type="similarity">
    <text evidence="1">Belongs to the leucine-binding protein family.</text>
</comment>
<dbReference type="Pfam" id="PF13458">
    <property type="entry name" value="Peripla_BP_6"/>
    <property type="match status" value="1"/>
</dbReference>
<name>A0A5R8NMG2_9NOCA</name>
<dbReference type="SUPFAM" id="SSF53822">
    <property type="entry name" value="Periplasmic binding protein-like I"/>
    <property type="match status" value="1"/>
</dbReference>
<comment type="caution">
    <text evidence="4">The sequence shown here is derived from an EMBL/GenBank/DDBJ whole genome shotgun (WGS) entry which is preliminary data.</text>
</comment>
<gene>
    <name evidence="4" type="ORF">FEK34_18135</name>
</gene>
<dbReference type="RefSeq" id="WP_138448997.1">
    <property type="nucleotide sequence ID" value="NZ_VBUT01000006.1"/>
</dbReference>
<protein>
    <recommendedName>
        <fullName evidence="3">Leucine-binding protein domain-containing protein</fullName>
    </recommendedName>
</protein>
<reference evidence="4 5" key="1">
    <citation type="submission" date="2019-05" db="EMBL/GenBank/DDBJ databases">
        <title>Genomes sequences of two Nocardia cyriacigeorgica environmental isolates, type strains Nocardia asteroides ATCC 19247 and Nocardia cyriacigeorgica DSM 44484.</title>
        <authorList>
            <person name="Vautrin F."/>
            <person name="Bergeron E."/>
            <person name="Dubost A."/>
            <person name="Abrouk D."/>
            <person name="Rodriguez Nava V."/>
            <person name="Pujic P."/>
        </authorList>
    </citation>
    <scope>NUCLEOTIDE SEQUENCE [LARGE SCALE GENOMIC DNA]</scope>
    <source>
        <strain evidence="4 5">EML 446</strain>
    </source>
</reference>
<dbReference type="CDD" id="cd06358">
    <property type="entry name" value="PBP1_NHase"/>
    <property type="match status" value="1"/>
</dbReference>
<evidence type="ECO:0000256" key="2">
    <source>
        <dbReference type="ARBA" id="ARBA00022729"/>
    </source>
</evidence>
<dbReference type="EMBL" id="VBUT01000006">
    <property type="protein sequence ID" value="TLF76803.1"/>
    <property type="molecule type" value="Genomic_DNA"/>
</dbReference>
<feature type="domain" description="Leucine-binding protein" evidence="3">
    <location>
        <begin position="16"/>
        <end position="335"/>
    </location>
</feature>
<evidence type="ECO:0000313" key="4">
    <source>
        <dbReference type="EMBL" id="TLF76803.1"/>
    </source>
</evidence>
<dbReference type="AlphaFoldDB" id="A0A5R8NMG2"/>
<dbReference type="Proteomes" id="UP000306378">
    <property type="component" value="Unassembled WGS sequence"/>
</dbReference>
<dbReference type="PANTHER" id="PTHR47628">
    <property type="match status" value="1"/>
</dbReference>
<keyword evidence="2" id="KW-0732">Signal</keyword>
<proteinExistence type="inferred from homology"/>
<organism evidence="4 5">
    <name type="scientific">Nocardia cyriacigeorgica</name>
    <dbReference type="NCBI Taxonomy" id="135487"/>
    <lineage>
        <taxon>Bacteria</taxon>
        <taxon>Bacillati</taxon>
        <taxon>Actinomycetota</taxon>
        <taxon>Actinomycetes</taxon>
        <taxon>Mycobacteriales</taxon>
        <taxon>Nocardiaceae</taxon>
        <taxon>Nocardia</taxon>
    </lineage>
</organism>
<dbReference type="InterPro" id="IPR028082">
    <property type="entry name" value="Peripla_BP_I"/>
</dbReference>
<dbReference type="PANTHER" id="PTHR47628:SF1">
    <property type="entry name" value="ALIPHATIC AMIDASE EXPRESSION-REGULATING PROTEIN"/>
    <property type="match status" value="1"/>
</dbReference>
<accession>A0A5R8NMG2</accession>
<evidence type="ECO:0000313" key="5">
    <source>
        <dbReference type="Proteomes" id="UP000306378"/>
    </source>
</evidence>
<evidence type="ECO:0000256" key="1">
    <source>
        <dbReference type="ARBA" id="ARBA00010062"/>
    </source>
</evidence>
<sequence length="357" mass="37850">MNGNPVLRRARADVWRLALVIPLQGPAGLFGASCEAVGELLAHDLNVVGGVLGREVVLEIVDGGAPPARVAAEVARLADAGQIDAVSGWHISSVRNALAPVLAGRIPYAYSSLYEGGENRPGVYCCGETPRQQIAPALRWLRDNTGTRKWFVVGDDYVWPKQSLSAVRRFAGELGLDLVGGAFVKLGGGNMRTVVERVARSGCESVLMLLVGQDAVQFNRAFARRGLQDSILRFSPLMDENMLLASGADATRGLVVASGYFRSLTDGNAMELVRGYTGLHGPVAPAIGAAAESCYEGGQLLAAMARRAGRLDDLGAVPHGIAYEGPRGTVEFLGNEARQRIHLAVANGFDFDIVTCL</sequence>
<dbReference type="Gene3D" id="3.40.50.2300">
    <property type="match status" value="2"/>
</dbReference>
<evidence type="ECO:0000259" key="3">
    <source>
        <dbReference type="Pfam" id="PF13458"/>
    </source>
</evidence>